<comment type="subcellular location">
    <subcellularLocation>
        <location evidence="1">Periplasm</location>
    </subcellularLocation>
</comment>
<evidence type="ECO:0000256" key="4">
    <source>
        <dbReference type="ARBA" id="ARBA00023239"/>
    </source>
</evidence>
<keyword evidence="4" id="KW-0456">Lyase</keyword>
<feature type="domain" description="Heparinase II/III-like C-terminal" evidence="5">
    <location>
        <begin position="408"/>
        <end position="640"/>
    </location>
</feature>
<dbReference type="RefSeq" id="WP_085766565.1">
    <property type="nucleotide sequence ID" value="NZ_CP019344.1"/>
</dbReference>
<evidence type="ECO:0000256" key="3">
    <source>
        <dbReference type="ARBA" id="ARBA00022764"/>
    </source>
</evidence>
<dbReference type="AlphaFoldDB" id="A0A1W6MJS9"/>
<dbReference type="Pfam" id="PF16889">
    <property type="entry name" value="Hepar_II_III_N"/>
    <property type="match status" value="1"/>
</dbReference>
<evidence type="ECO:0000259" key="6">
    <source>
        <dbReference type="Pfam" id="PF16889"/>
    </source>
</evidence>
<dbReference type="Proteomes" id="UP000193431">
    <property type="component" value="Chromosome"/>
</dbReference>
<dbReference type="PANTHER" id="PTHR39210">
    <property type="entry name" value="HEPARIN-SULFATE LYASE"/>
    <property type="match status" value="1"/>
</dbReference>
<proteinExistence type="predicted"/>
<dbReference type="InterPro" id="IPR031680">
    <property type="entry name" value="Hepar_II_III_N"/>
</dbReference>
<dbReference type="InterPro" id="IPR008929">
    <property type="entry name" value="Chondroitin_lyas"/>
</dbReference>
<accession>A0A1W6MJS9</accession>
<dbReference type="InterPro" id="IPR012480">
    <property type="entry name" value="Hepar_II_III_C"/>
</dbReference>
<gene>
    <name evidence="7" type="ORF">BST97_07005</name>
</gene>
<feature type="domain" description="Heparin-sulfate lyase N-terminal" evidence="6">
    <location>
        <begin position="163"/>
        <end position="316"/>
    </location>
</feature>
<keyword evidence="3" id="KW-0574">Periplasm</keyword>
<protein>
    <submittedName>
        <fullName evidence="7">Uncharacterized protein</fullName>
    </submittedName>
</protein>
<dbReference type="PANTHER" id="PTHR39210:SF1">
    <property type="entry name" value="HEPARIN-SULFATE LYASE"/>
    <property type="match status" value="1"/>
</dbReference>
<dbReference type="STRING" id="331648.BST97_07005"/>
<reference evidence="7 8" key="1">
    <citation type="submission" date="2016-11" db="EMBL/GenBank/DDBJ databases">
        <title>Trade-off between light-utilization and light-protection in marine flavobacteria.</title>
        <authorList>
            <person name="Kumagai Y."/>
        </authorList>
    </citation>
    <scope>NUCLEOTIDE SEQUENCE [LARGE SCALE GENOMIC DNA]</scope>
    <source>
        <strain evidence="7 8">JCM 13191</strain>
    </source>
</reference>
<evidence type="ECO:0000256" key="2">
    <source>
        <dbReference type="ARBA" id="ARBA00022729"/>
    </source>
</evidence>
<dbReference type="GO" id="GO:0042597">
    <property type="term" value="C:periplasmic space"/>
    <property type="evidence" value="ECO:0007669"/>
    <property type="project" value="UniProtKB-SubCell"/>
</dbReference>
<organism evidence="7 8">
    <name type="scientific">Nonlabens spongiae</name>
    <dbReference type="NCBI Taxonomy" id="331648"/>
    <lineage>
        <taxon>Bacteria</taxon>
        <taxon>Pseudomonadati</taxon>
        <taxon>Bacteroidota</taxon>
        <taxon>Flavobacteriia</taxon>
        <taxon>Flavobacteriales</taxon>
        <taxon>Flavobacteriaceae</taxon>
        <taxon>Nonlabens</taxon>
    </lineage>
</organism>
<dbReference type="OrthoDB" id="7335480at2"/>
<sequence>MFEKFKQIRDLSLNMGSRYVSYRLKHAIRSKLGWYKKRFPTGMPQRSFISLKEWRAAGIPFFIESRESLDFPRSLSDDLISRFRESENKTYTFFNNLKLEVKDEDKWSVNPSTGYRYDMNKHWSEIQDLSAEAGDIKYVWERARFSHVYDYLRYDYHSQQAQDETVLVEIEDFIDRNPINLGPQYKCSQEISLRILNWTYALYYYKNSEQLTDQRFEKIMSAIYYQLQHVWEHIDFSRIAVRNNHAITETLMLYLSGLLFPFFPESKRWSAQGKKWFEEEIAYQIYDDGTFLQHSMNYHRVVIQLLTWAVNLSELHDDRFSDVVYQKAKKSLRFLDVCRDSKTGFLPNYGNNDGALFFKFSDADYRDYTSQLDALRATLTRTVTKKSEELNWYGLDQVEEVDIDISGIHAFEEGGYFVHNSGDTKTFLKCGAYKHRPFQADNFHLDIWKDGVNYLWDCGTYKYNTEKVYHDHFQGSAGHNTATVAGRDHMVRGRRFVWFYWIKEARGKIQEFDDRVEWDLSQVAYRNLGGIKMQRKAIKFKNEDIWTVIDKVHDRRGLDLQQHFQLNPACLPRHDRQAFARSLSGVEGKALNIKATDANGKELIAEKGEKWYSGYYGTKEKSIKLTFASNTDHITTQIKILS</sequence>
<dbReference type="Pfam" id="PF07940">
    <property type="entry name" value="Hepar_II_III_C"/>
    <property type="match status" value="1"/>
</dbReference>
<evidence type="ECO:0000313" key="7">
    <source>
        <dbReference type="EMBL" id="ARN77766.1"/>
    </source>
</evidence>
<dbReference type="Gene3D" id="2.70.98.70">
    <property type="match status" value="1"/>
</dbReference>
<dbReference type="EMBL" id="CP019344">
    <property type="protein sequence ID" value="ARN77766.1"/>
    <property type="molecule type" value="Genomic_DNA"/>
</dbReference>
<keyword evidence="2" id="KW-0732">Signal</keyword>
<keyword evidence="8" id="KW-1185">Reference proteome</keyword>
<evidence type="ECO:0000313" key="8">
    <source>
        <dbReference type="Proteomes" id="UP000193431"/>
    </source>
</evidence>
<dbReference type="GO" id="GO:0016829">
    <property type="term" value="F:lyase activity"/>
    <property type="evidence" value="ECO:0007669"/>
    <property type="project" value="UniProtKB-KW"/>
</dbReference>
<dbReference type="Gene3D" id="1.50.10.100">
    <property type="entry name" value="Chondroitin AC/alginate lyase"/>
    <property type="match status" value="1"/>
</dbReference>
<name>A0A1W6MJS9_9FLAO</name>
<evidence type="ECO:0000256" key="1">
    <source>
        <dbReference type="ARBA" id="ARBA00004418"/>
    </source>
</evidence>
<dbReference type="SUPFAM" id="SSF48230">
    <property type="entry name" value="Chondroitin AC/alginate lyase"/>
    <property type="match status" value="1"/>
</dbReference>
<evidence type="ECO:0000259" key="5">
    <source>
        <dbReference type="Pfam" id="PF07940"/>
    </source>
</evidence>